<proteinExistence type="predicted"/>
<accession>A0A4Y2MCG9</accession>
<dbReference type="AlphaFoldDB" id="A0A4Y2MCG9"/>
<name>A0A4Y2MCG9_ARAVE</name>
<comment type="caution">
    <text evidence="2">The sequence shown here is derived from an EMBL/GenBank/DDBJ whole genome shotgun (WGS) entry which is preliminary data.</text>
</comment>
<feature type="compositionally biased region" description="Basic and acidic residues" evidence="1">
    <location>
        <begin position="34"/>
        <end position="49"/>
    </location>
</feature>
<keyword evidence="3" id="KW-1185">Reference proteome</keyword>
<protein>
    <submittedName>
        <fullName evidence="2">Uncharacterized protein</fullName>
    </submittedName>
</protein>
<evidence type="ECO:0000313" key="2">
    <source>
        <dbReference type="EMBL" id="GBN24283.1"/>
    </source>
</evidence>
<gene>
    <name evidence="2" type="ORF">AVEN_51294_1</name>
</gene>
<feature type="region of interest" description="Disordered" evidence="1">
    <location>
        <begin position="1"/>
        <end position="78"/>
    </location>
</feature>
<dbReference type="OrthoDB" id="6435103at2759"/>
<organism evidence="2 3">
    <name type="scientific">Araneus ventricosus</name>
    <name type="common">Orbweaver spider</name>
    <name type="synonym">Epeira ventricosa</name>
    <dbReference type="NCBI Taxonomy" id="182803"/>
    <lineage>
        <taxon>Eukaryota</taxon>
        <taxon>Metazoa</taxon>
        <taxon>Ecdysozoa</taxon>
        <taxon>Arthropoda</taxon>
        <taxon>Chelicerata</taxon>
        <taxon>Arachnida</taxon>
        <taxon>Araneae</taxon>
        <taxon>Araneomorphae</taxon>
        <taxon>Entelegynae</taxon>
        <taxon>Araneoidea</taxon>
        <taxon>Araneidae</taxon>
        <taxon>Araneus</taxon>
    </lineage>
</organism>
<evidence type="ECO:0000256" key="1">
    <source>
        <dbReference type="SAM" id="MobiDB-lite"/>
    </source>
</evidence>
<feature type="compositionally biased region" description="Basic residues" evidence="1">
    <location>
        <begin position="19"/>
        <end position="33"/>
    </location>
</feature>
<feature type="compositionally biased region" description="Basic and acidic residues" evidence="1">
    <location>
        <begin position="60"/>
        <end position="75"/>
    </location>
</feature>
<sequence>MGSGGESAHDESGRCQKCFSRRGWRTNRAHEKHHRQDENVHGRRSDGRRRPPGGGVHIRVSTEGRKETHAQESNKKHAAYPKQYLATAHEIARRIGEKQAGTVNSRFTVIMILKMSITEDLMGGEDPLVVESTSGFQLKVEKRHVDDVSGETIENEGTSITLPSSCVLLGRPKDCRAARAAGSETESSSVGLVVVKWSNILETEGTEGVSLSAESNTLDFSLTNRAGNTTLKLRDTPEPFEVCLGMSQSSGDSAGSRLRHVAPSFGDKDDFLVYHQLTIDKSGAAVKVEFVPDEKSSSFVFFYGVGYKPSLLVYDGRVFLADLQAEGGRQRDNPL</sequence>
<evidence type="ECO:0000313" key="3">
    <source>
        <dbReference type="Proteomes" id="UP000499080"/>
    </source>
</evidence>
<dbReference type="Proteomes" id="UP000499080">
    <property type="component" value="Unassembled WGS sequence"/>
</dbReference>
<dbReference type="EMBL" id="BGPR01007098">
    <property type="protein sequence ID" value="GBN24283.1"/>
    <property type="molecule type" value="Genomic_DNA"/>
</dbReference>
<reference evidence="2 3" key="1">
    <citation type="journal article" date="2019" name="Sci. Rep.">
        <title>Orb-weaving spider Araneus ventricosus genome elucidates the spidroin gene catalogue.</title>
        <authorList>
            <person name="Kono N."/>
            <person name="Nakamura H."/>
            <person name="Ohtoshi R."/>
            <person name="Moran D.A.P."/>
            <person name="Shinohara A."/>
            <person name="Yoshida Y."/>
            <person name="Fujiwara M."/>
            <person name="Mori M."/>
            <person name="Tomita M."/>
            <person name="Arakawa K."/>
        </authorList>
    </citation>
    <scope>NUCLEOTIDE SEQUENCE [LARGE SCALE GENOMIC DNA]</scope>
</reference>